<evidence type="ECO:0000259" key="3">
    <source>
        <dbReference type="Pfam" id="PF01757"/>
    </source>
</evidence>
<dbReference type="PANTHER" id="PTHR36927">
    <property type="entry name" value="BLR4337 PROTEIN"/>
    <property type="match status" value="1"/>
</dbReference>
<dbReference type="Pfam" id="PF01757">
    <property type="entry name" value="Acyl_transf_3"/>
    <property type="match status" value="1"/>
</dbReference>
<accession>A0A4R0ID78</accession>
<feature type="transmembrane region" description="Helical" evidence="2">
    <location>
        <begin position="179"/>
        <end position="197"/>
    </location>
</feature>
<keyword evidence="2" id="KW-0812">Transmembrane</keyword>
<feature type="transmembrane region" description="Helical" evidence="2">
    <location>
        <begin position="56"/>
        <end position="74"/>
    </location>
</feature>
<protein>
    <submittedName>
        <fullName evidence="4">Acyltransferase</fullName>
    </submittedName>
</protein>
<comment type="caution">
    <text evidence="4">The sequence shown here is derived from an EMBL/GenBank/DDBJ whole genome shotgun (WGS) entry which is preliminary data.</text>
</comment>
<evidence type="ECO:0000256" key="2">
    <source>
        <dbReference type="SAM" id="Phobius"/>
    </source>
</evidence>
<organism evidence="4 5">
    <name type="scientific">Kribbella sindirgiensis</name>
    <dbReference type="NCBI Taxonomy" id="1124744"/>
    <lineage>
        <taxon>Bacteria</taxon>
        <taxon>Bacillati</taxon>
        <taxon>Actinomycetota</taxon>
        <taxon>Actinomycetes</taxon>
        <taxon>Propionibacteriales</taxon>
        <taxon>Kribbellaceae</taxon>
        <taxon>Kribbella</taxon>
    </lineage>
</organism>
<feature type="region of interest" description="Disordered" evidence="1">
    <location>
        <begin position="16"/>
        <end position="41"/>
    </location>
</feature>
<gene>
    <name evidence="4" type="ORF">E0H50_35490</name>
</gene>
<keyword evidence="4" id="KW-0012">Acyltransferase</keyword>
<dbReference type="EMBL" id="SJKA01000019">
    <property type="protein sequence ID" value="TCC21589.1"/>
    <property type="molecule type" value="Genomic_DNA"/>
</dbReference>
<keyword evidence="4" id="KW-0808">Transferase</keyword>
<feature type="transmembrane region" description="Helical" evidence="2">
    <location>
        <begin position="256"/>
        <end position="274"/>
    </location>
</feature>
<proteinExistence type="predicted"/>
<keyword evidence="2" id="KW-1133">Transmembrane helix</keyword>
<feature type="domain" description="Acyltransferase 3" evidence="3">
    <location>
        <begin position="52"/>
        <end position="407"/>
    </location>
</feature>
<sequence length="418" mass="44599">MVTPRAGPSTLAALVGAADGGGMTKGARRDRGGESGRPGGGVGQWAAARELFLDNLKVILIAVIIAGHAIIGYSELDWWSYADVREVTLSSVTVAVLFAVAAPFALLVVPLLFLIAGLLTPLSLDRKGVRRFVRDRLLRLGIPFVLFALLIWPLLEYALFRLLGNPVGLLEEGSLDTGVLWFIGALLTFSLVYAAWIRVAGPRRGVRRSGAEIGLRHLLLLVAGVTVAAFLVRLAVPFEGDSKYVDLNFYQWPASVGLFGLGIAISGAGWLSAVPDRLRRLSRTATLVAAVAFAGAAIYGTTLEGEFEEVWGGGWHWRPLAFAAAESALAVFGAVWVLGVAQRRLDRRFRWARPAISRSAYGAFMLQGVVLFGLAVALRPLPLPAEVKALGVATVGVAGCFALAWLLISRVPGVSRVL</sequence>
<name>A0A4R0ID78_9ACTN</name>
<dbReference type="PANTHER" id="PTHR36927:SF4">
    <property type="entry name" value="BLR5718 PROTEIN"/>
    <property type="match status" value="1"/>
</dbReference>
<feature type="transmembrane region" description="Helical" evidence="2">
    <location>
        <begin position="390"/>
        <end position="408"/>
    </location>
</feature>
<dbReference type="GO" id="GO:0016747">
    <property type="term" value="F:acyltransferase activity, transferring groups other than amino-acyl groups"/>
    <property type="evidence" value="ECO:0007669"/>
    <property type="project" value="InterPro"/>
</dbReference>
<feature type="transmembrane region" description="Helical" evidence="2">
    <location>
        <begin position="218"/>
        <end position="236"/>
    </location>
</feature>
<dbReference type="InterPro" id="IPR050623">
    <property type="entry name" value="Glucan_succinyl_AcylTrfase"/>
</dbReference>
<keyword evidence="2" id="KW-0472">Membrane</keyword>
<feature type="transmembrane region" description="Helical" evidence="2">
    <location>
        <begin position="140"/>
        <end position="159"/>
    </location>
</feature>
<reference evidence="4 5" key="1">
    <citation type="submission" date="2019-02" db="EMBL/GenBank/DDBJ databases">
        <title>Kribbella capetownensis sp. nov. and Kribbella speibonae sp. nov., isolated from soil.</title>
        <authorList>
            <person name="Curtis S.M."/>
            <person name="Norton I."/>
            <person name="Everest G.J."/>
            <person name="Meyers P.R."/>
        </authorList>
    </citation>
    <scope>NUCLEOTIDE SEQUENCE [LARGE SCALE GENOMIC DNA]</scope>
    <source>
        <strain evidence="4 5">DSM 27082</strain>
    </source>
</reference>
<feature type="transmembrane region" description="Helical" evidence="2">
    <location>
        <begin position="360"/>
        <end position="378"/>
    </location>
</feature>
<dbReference type="AlphaFoldDB" id="A0A4R0ID78"/>
<evidence type="ECO:0000313" key="4">
    <source>
        <dbReference type="EMBL" id="TCC21589.1"/>
    </source>
</evidence>
<keyword evidence="5" id="KW-1185">Reference proteome</keyword>
<feature type="transmembrane region" description="Helical" evidence="2">
    <location>
        <begin position="320"/>
        <end position="339"/>
    </location>
</feature>
<dbReference type="InterPro" id="IPR002656">
    <property type="entry name" value="Acyl_transf_3_dom"/>
</dbReference>
<feature type="transmembrane region" description="Helical" evidence="2">
    <location>
        <begin position="94"/>
        <end position="119"/>
    </location>
</feature>
<feature type="transmembrane region" description="Helical" evidence="2">
    <location>
        <begin position="281"/>
        <end position="300"/>
    </location>
</feature>
<evidence type="ECO:0000256" key="1">
    <source>
        <dbReference type="SAM" id="MobiDB-lite"/>
    </source>
</evidence>
<evidence type="ECO:0000313" key="5">
    <source>
        <dbReference type="Proteomes" id="UP000292695"/>
    </source>
</evidence>
<dbReference type="Proteomes" id="UP000292695">
    <property type="component" value="Unassembled WGS sequence"/>
</dbReference>
<dbReference type="OrthoDB" id="7375713at2"/>